<gene>
    <name evidence="2" type="ORF">JOL62DRAFT_145172</name>
</gene>
<protein>
    <submittedName>
        <fullName evidence="2">Uncharacterized protein</fullName>
    </submittedName>
</protein>
<sequence>MSHPVWHPAPGLDVESSGPVAWPWPVASKPSPQVPIPSTTAVGPLHLRVPCLRALNGRLKARIKSPSRGRIKVAGSSTRFVTSHDHIRCCPACRANQRASMAMRCPFSQQKSNPQPGFSLSVSHFGPQISVSFFDRTHCGCACKPSAEQPAPILPTRLSARHRLYGKAASKKQKTCKPPTHALTASRWRQLSSGIGLIFGPAGLYRRHSERLTMTHGTLLKHDAAIGAPPFETLPDSGSACLSLLLGMFVKQKVFERIRLRGGHPTGSEMTANGQSWAARRACFVTEFLARPGVVGSFFFFFFFSFFLLPCQSAFPLQPCCAAGMGGSAANGSEASLAPHRPSKCAEANTGMSKKRSTSQQTSSRATRGKWSEKEASCICTANVTASPGPFSASAHNNLSLTLRRSWRNDCADVSLESQLAFFTCLPGSPLTVAPIPQSGRLSPSARLIPHDHHKLRVAQWSNLQCKAVFSLDAV</sequence>
<evidence type="ECO:0000313" key="2">
    <source>
        <dbReference type="EMBL" id="KAK7615200.1"/>
    </source>
</evidence>
<organism evidence="2 3">
    <name type="scientific">Phyllosticta paracitricarpa</name>
    <dbReference type="NCBI Taxonomy" id="2016321"/>
    <lineage>
        <taxon>Eukaryota</taxon>
        <taxon>Fungi</taxon>
        <taxon>Dikarya</taxon>
        <taxon>Ascomycota</taxon>
        <taxon>Pezizomycotina</taxon>
        <taxon>Dothideomycetes</taxon>
        <taxon>Dothideomycetes incertae sedis</taxon>
        <taxon>Botryosphaeriales</taxon>
        <taxon>Phyllostictaceae</taxon>
        <taxon>Phyllosticta</taxon>
    </lineage>
</organism>
<keyword evidence="3" id="KW-1185">Reference proteome</keyword>
<comment type="caution">
    <text evidence="2">The sequence shown here is derived from an EMBL/GenBank/DDBJ whole genome shotgun (WGS) entry which is preliminary data.</text>
</comment>
<evidence type="ECO:0000256" key="1">
    <source>
        <dbReference type="SAM" id="MobiDB-lite"/>
    </source>
</evidence>
<feature type="region of interest" description="Disordered" evidence="1">
    <location>
        <begin position="332"/>
        <end position="369"/>
    </location>
</feature>
<dbReference type="EMBL" id="JBBPBF010000002">
    <property type="protein sequence ID" value="KAK7615200.1"/>
    <property type="molecule type" value="Genomic_DNA"/>
</dbReference>
<accession>A0ABR1NJ26</accession>
<proteinExistence type="predicted"/>
<name>A0ABR1NJ26_9PEZI</name>
<evidence type="ECO:0000313" key="3">
    <source>
        <dbReference type="Proteomes" id="UP001367316"/>
    </source>
</evidence>
<dbReference type="Proteomes" id="UP001367316">
    <property type="component" value="Unassembled WGS sequence"/>
</dbReference>
<reference evidence="2 3" key="1">
    <citation type="submission" date="2024-04" db="EMBL/GenBank/DDBJ databases">
        <title>Phyllosticta paracitricarpa is synonymous to the EU quarantine fungus P. citricarpa based on phylogenomic analyses.</title>
        <authorList>
            <consortium name="Lawrence Berkeley National Laboratory"/>
            <person name="Van ingen-buijs V.A."/>
            <person name="Van westerhoven A.C."/>
            <person name="Haridas S."/>
            <person name="Skiadas P."/>
            <person name="Martin F."/>
            <person name="Groenewald J.Z."/>
            <person name="Crous P.W."/>
            <person name="Seidl M.F."/>
        </authorList>
    </citation>
    <scope>NUCLEOTIDE SEQUENCE [LARGE SCALE GENOMIC DNA]</scope>
    <source>
        <strain evidence="2 3">CBS 141358</strain>
    </source>
</reference>